<comment type="caution">
    <text evidence="1">The sequence shown here is derived from an EMBL/GenBank/DDBJ whole genome shotgun (WGS) entry which is preliminary data.</text>
</comment>
<sequence length="153" mass="17898">MGNRAALEAAMPAMMLHEGWWDGWYRHYDADGALIDAHKVKTHCEFPDAGEWHYIQHNWLSWEDGRQATYEFGGRLEGERLFWATDRFSGHGWQTDEDTLMLKLDRLDVPGACYVEMINIAPDGQSRARTWQWFRDGAPWKRTLCDEERIPAP</sequence>
<proteinExistence type="predicted"/>
<keyword evidence="2" id="KW-1185">Reference proteome</keyword>
<dbReference type="AlphaFoldDB" id="A0A074MP42"/>
<name>A0A074MP42_9SPHN</name>
<evidence type="ECO:0000313" key="2">
    <source>
        <dbReference type="Proteomes" id="UP000027866"/>
    </source>
</evidence>
<gene>
    <name evidence="1" type="ORF">EH32_08615</name>
</gene>
<evidence type="ECO:0000313" key="1">
    <source>
        <dbReference type="EMBL" id="KEO96736.1"/>
    </source>
</evidence>
<dbReference type="KEGG" id="elq:Ga0102493_11628"/>
<evidence type="ECO:0008006" key="3">
    <source>
        <dbReference type="Google" id="ProtNLM"/>
    </source>
</evidence>
<dbReference type="PATRIC" id="fig|39960.10.peg.2879"/>
<dbReference type="RefSeq" id="WP_034902074.1">
    <property type="nucleotide sequence ID" value="NZ_CP017057.1"/>
</dbReference>
<protein>
    <recommendedName>
        <fullName evidence="3">DUF3598 domain-containing protein</fullName>
    </recommendedName>
</protein>
<accession>A0A074MP42</accession>
<dbReference type="EMBL" id="JMIX01000004">
    <property type="protein sequence ID" value="KEO96736.1"/>
    <property type="molecule type" value="Genomic_DNA"/>
</dbReference>
<reference evidence="1 2" key="1">
    <citation type="submission" date="2014-04" db="EMBL/GenBank/DDBJ databases">
        <title>A comprehensive comparison of genomes of Erythrobacter spp. Strains.</title>
        <authorList>
            <person name="Zheng Q."/>
        </authorList>
    </citation>
    <scope>NUCLEOTIDE SEQUENCE [LARGE SCALE GENOMIC DNA]</scope>
    <source>
        <strain evidence="1 2">DSM 8509</strain>
    </source>
</reference>
<dbReference type="Proteomes" id="UP000027866">
    <property type="component" value="Unassembled WGS sequence"/>
</dbReference>
<organism evidence="1 2">
    <name type="scientific">Erythrobacter litoralis</name>
    <dbReference type="NCBI Taxonomy" id="39960"/>
    <lineage>
        <taxon>Bacteria</taxon>
        <taxon>Pseudomonadati</taxon>
        <taxon>Pseudomonadota</taxon>
        <taxon>Alphaproteobacteria</taxon>
        <taxon>Sphingomonadales</taxon>
        <taxon>Erythrobacteraceae</taxon>
        <taxon>Erythrobacter/Porphyrobacter group</taxon>
        <taxon>Erythrobacter</taxon>
    </lineage>
</organism>